<dbReference type="AlphaFoldDB" id="A0A1T4MN83"/>
<keyword evidence="3" id="KW-1185">Reference proteome</keyword>
<dbReference type="InterPro" id="IPR036895">
    <property type="entry name" value="Uracil-DNA_glycosylase-like_sf"/>
</dbReference>
<dbReference type="OrthoDB" id="9799921at2"/>
<dbReference type="EMBL" id="FUXP01000001">
    <property type="protein sequence ID" value="SJZ68570.1"/>
    <property type="molecule type" value="Genomic_DNA"/>
</dbReference>
<dbReference type="CDD" id="cd10032">
    <property type="entry name" value="UDG-F6_HDG"/>
    <property type="match status" value="1"/>
</dbReference>
<sequence>MIQSFPPIARPDARVLVLGSMPGMRSLQAGQYYAHPRNLFWPIMGTLLGASPALAYQDRCGRLCEAGIALWDVLASCEREGSLDSAIIDSTALTNDFGAFLRSHPGIGHVLLNGAKAEATFRRFVAPVLPGHRLELQRLPSTSPANASVALATKLSAWRTALLRAGIDVSD</sequence>
<dbReference type="SMART" id="SM00986">
    <property type="entry name" value="UDG"/>
    <property type="match status" value="1"/>
</dbReference>
<dbReference type="STRING" id="1122188.SAMN02745674_00512"/>
<name>A0A1T4MN83_9GAMM</name>
<proteinExistence type="predicted"/>
<evidence type="ECO:0000313" key="2">
    <source>
        <dbReference type="EMBL" id="SJZ68570.1"/>
    </source>
</evidence>
<protein>
    <submittedName>
        <fullName evidence="2">G/U mismatch-specific uracil-DNA glycosylase</fullName>
    </submittedName>
</protein>
<evidence type="ECO:0000259" key="1">
    <source>
        <dbReference type="SMART" id="SM00986"/>
    </source>
</evidence>
<evidence type="ECO:0000313" key="3">
    <source>
        <dbReference type="Proteomes" id="UP000190061"/>
    </source>
</evidence>
<dbReference type="RefSeq" id="WP_078757111.1">
    <property type="nucleotide sequence ID" value="NZ_FUXP01000001.1"/>
</dbReference>
<dbReference type="SMART" id="SM00987">
    <property type="entry name" value="UreE_C"/>
    <property type="match status" value="1"/>
</dbReference>
<dbReference type="Pfam" id="PF03167">
    <property type="entry name" value="UDG"/>
    <property type="match status" value="1"/>
</dbReference>
<dbReference type="Gene3D" id="3.40.470.10">
    <property type="entry name" value="Uracil-DNA glycosylase-like domain"/>
    <property type="match status" value="1"/>
</dbReference>
<feature type="domain" description="Uracil-DNA glycosylase-like" evidence="1">
    <location>
        <begin position="6"/>
        <end position="162"/>
    </location>
</feature>
<dbReference type="NCBIfam" id="TIGR04274">
    <property type="entry name" value="hypoxanDNAglyco"/>
    <property type="match status" value="1"/>
</dbReference>
<dbReference type="InterPro" id="IPR026353">
    <property type="entry name" value="Hypoxan-DNA_Glyclase"/>
</dbReference>
<reference evidence="2 3" key="1">
    <citation type="submission" date="2017-02" db="EMBL/GenBank/DDBJ databases">
        <authorList>
            <person name="Peterson S.W."/>
        </authorList>
    </citation>
    <scope>NUCLEOTIDE SEQUENCE [LARGE SCALE GENOMIC DNA]</scope>
    <source>
        <strain evidence="2 3">DSM 21749</strain>
    </source>
</reference>
<dbReference type="InterPro" id="IPR005122">
    <property type="entry name" value="Uracil-DNA_glycosylase-like"/>
</dbReference>
<dbReference type="Proteomes" id="UP000190061">
    <property type="component" value="Unassembled WGS sequence"/>
</dbReference>
<accession>A0A1T4MN83</accession>
<gene>
    <name evidence="2" type="ORF">SAMN02745674_00512</name>
</gene>
<dbReference type="SUPFAM" id="SSF52141">
    <property type="entry name" value="Uracil-DNA glycosylase-like"/>
    <property type="match status" value="1"/>
</dbReference>
<organism evidence="2 3">
    <name type="scientific">Lysobacter spongiicola DSM 21749</name>
    <dbReference type="NCBI Taxonomy" id="1122188"/>
    <lineage>
        <taxon>Bacteria</taxon>
        <taxon>Pseudomonadati</taxon>
        <taxon>Pseudomonadota</taxon>
        <taxon>Gammaproteobacteria</taxon>
        <taxon>Lysobacterales</taxon>
        <taxon>Lysobacteraceae</taxon>
        <taxon>Novilysobacter</taxon>
    </lineage>
</organism>